<proteinExistence type="inferred from homology"/>
<dbReference type="CDD" id="cd22533">
    <property type="entry name" value="KH-II_YlqC-like"/>
    <property type="match status" value="1"/>
</dbReference>
<dbReference type="OrthoDB" id="9812389at2"/>
<reference evidence="4 5" key="1">
    <citation type="submission" date="2017-04" db="EMBL/GenBank/DDBJ databases">
        <authorList>
            <person name="Afonso C.L."/>
            <person name="Miller P.J."/>
            <person name="Scott M.A."/>
            <person name="Spackman E."/>
            <person name="Goraichik I."/>
            <person name="Dimitrov K.M."/>
            <person name="Suarez D.L."/>
            <person name="Swayne D.E."/>
        </authorList>
    </citation>
    <scope>NUCLEOTIDE SEQUENCE [LARGE SCALE GENOMIC DNA]</scope>
    <source>
        <strain evidence="4 5">DSM 13146</strain>
    </source>
</reference>
<dbReference type="GO" id="GO:0003723">
    <property type="term" value="F:RNA binding"/>
    <property type="evidence" value="ECO:0007669"/>
    <property type="project" value="UniProtKB-UniRule"/>
</dbReference>
<keyword evidence="3" id="KW-0961">Cell wall biogenesis/degradation</keyword>
<dbReference type="EMBL" id="FWXF01000014">
    <property type="protein sequence ID" value="SMC25822.1"/>
    <property type="molecule type" value="Genomic_DNA"/>
</dbReference>
<protein>
    <recommendedName>
        <fullName evidence="3">RNA-binding protein KhpA</fullName>
    </recommendedName>
    <alternativeName>
        <fullName evidence="3">KH-domain protein A</fullName>
    </alternativeName>
</protein>
<dbReference type="STRING" id="1121390.SAMN02746041_02439"/>
<dbReference type="PANTHER" id="PTHR34654:SF1">
    <property type="entry name" value="RNA-BINDING PROTEIN KHPA"/>
    <property type="match status" value="1"/>
</dbReference>
<dbReference type="GO" id="GO:0071555">
    <property type="term" value="P:cell wall organization"/>
    <property type="evidence" value="ECO:0007669"/>
    <property type="project" value="UniProtKB-KW"/>
</dbReference>
<sequence length="77" mass="8665">MLKELIEYMARALVDKPEQVRVSEIEGEQTSVIELRVAKEDLGKVIGKQGRTARAMRTILSAASTKIRKRAVLEIIE</sequence>
<comment type="subcellular location">
    <subcellularLocation>
        <location evidence="3">Cytoplasm</location>
    </subcellularLocation>
</comment>
<evidence type="ECO:0000313" key="5">
    <source>
        <dbReference type="Proteomes" id="UP000192783"/>
    </source>
</evidence>
<dbReference type="RefSeq" id="WP_084058166.1">
    <property type="nucleotide sequence ID" value="NZ_FWXF01000014.1"/>
</dbReference>
<accession>A0A1W1XPP1</accession>
<dbReference type="GO" id="GO:0008360">
    <property type="term" value="P:regulation of cell shape"/>
    <property type="evidence" value="ECO:0007669"/>
    <property type="project" value="UniProtKB-KW"/>
</dbReference>
<keyword evidence="3" id="KW-0133">Cell shape</keyword>
<dbReference type="GO" id="GO:0009252">
    <property type="term" value="P:peptidoglycan biosynthetic process"/>
    <property type="evidence" value="ECO:0007669"/>
    <property type="project" value="UniProtKB-UniRule"/>
</dbReference>
<dbReference type="HAMAP" id="MF_00088">
    <property type="entry name" value="KhpA"/>
    <property type="match status" value="1"/>
</dbReference>
<keyword evidence="2 3" id="KW-0694">RNA-binding</keyword>
<evidence type="ECO:0000256" key="3">
    <source>
        <dbReference type="HAMAP-Rule" id="MF_00088"/>
    </source>
</evidence>
<dbReference type="NCBIfam" id="NF001748">
    <property type="entry name" value="PRK00468.1"/>
    <property type="match status" value="1"/>
</dbReference>
<dbReference type="InterPro" id="IPR020627">
    <property type="entry name" value="KhpA"/>
</dbReference>
<dbReference type="PANTHER" id="PTHR34654">
    <property type="entry name" value="UPF0109 PROTEIN SCO5592"/>
    <property type="match status" value="1"/>
</dbReference>
<keyword evidence="3" id="KW-0143">Chaperone</keyword>
<organism evidence="4 5">
    <name type="scientific">Desulfacinum hydrothermale DSM 13146</name>
    <dbReference type="NCBI Taxonomy" id="1121390"/>
    <lineage>
        <taxon>Bacteria</taxon>
        <taxon>Pseudomonadati</taxon>
        <taxon>Thermodesulfobacteriota</taxon>
        <taxon>Syntrophobacteria</taxon>
        <taxon>Syntrophobacterales</taxon>
        <taxon>Syntrophobacteraceae</taxon>
        <taxon>Desulfacinum</taxon>
    </lineage>
</organism>
<comment type="subunit">
    <text evidence="3">Forms a complex with KhpB.</text>
</comment>
<dbReference type="SUPFAM" id="SSF54814">
    <property type="entry name" value="Prokaryotic type KH domain (KH-domain type II)"/>
    <property type="match status" value="1"/>
</dbReference>
<comment type="similarity">
    <text evidence="3">Belongs to the KhpA RNA-binding protein family.</text>
</comment>
<gene>
    <name evidence="3" type="primary">khpA</name>
    <name evidence="4" type="ORF">SAMN02746041_02439</name>
</gene>
<dbReference type="AlphaFoldDB" id="A0A1W1XPP1"/>
<dbReference type="Proteomes" id="UP000192783">
    <property type="component" value="Unassembled WGS sequence"/>
</dbReference>
<keyword evidence="1 3" id="KW-0963">Cytoplasm</keyword>
<evidence type="ECO:0000313" key="4">
    <source>
        <dbReference type="EMBL" id="SMC25822.1"/>
    </source>
</evidence>
<evidence type="ECO:0000256" key="2">
    <source>
        <dbReference type="ARBA" id="ARBA00022884"/>
    </source>
</evidence>
<comment type="function">
    <text evidence="3">A probable RNA chaperone. Forms a complex with KhpB which binds to cellular RNA and controls its expression. Plays a role in peptidoglycan (PG) homeostasis and cell length regulation.</text>
</comment>
<dbReference type="Pfam" id="PF13083">
    <property type="entry name" value="KH_KhpA-B"/>
    <property type="match status" value="1"/>
</dbReference>
<dbReference type="GO" id="GO:0005737">
    <property type="term" value="C:cytoplasm"/>
    <property type="evidence" value="ECO:0007669"/>
    <property type="project" value="UniProtKB-SubCell"/>
</dbReference>
<name>A0A1W1XPP1_9BACT</name>
<keyword evidence="5" id="KW-1185">Reference proteome</keyword>
<dbReference type="InterPro" id="IPR015946">
    <property type="entry name" value="KH_dom-like_a/b"/>
</dbReference>
<dbReference type="InterPro" id="IPR009019">
    <property type="entry name" value="KH_sf_prok-type"/>
</dbReference>
<evidence type="ECO:0000256" key="1">
    <source>
        <dbReference type="ARBA" id="ARBA00022490"/>
    </source>
</evidence>
<dbReference type="Gene3D" id="3.30.300.20">
    <property type="match status" value="1"/>
</dbReference>
<dbReference type="PROSITE" id="PS50084">
    <property type="entry name" value="KH_TYPE_1"/>
    <property type="match status" value="1"/>
</dbReference>